<dbReference type="SUPFAM" id="SSF55166">
    <property type="entry name" value="Hedgehog/DD-peptidase"/>
    <property type="match status" value="1"/>
</dbReference>
<organism evidence="2 3">
    <name type="scientific">Sphingobium boeckii</name>
    <dbReference type="NCBI Taxonomy" id="1082345"/>
    <lineage>
        <taxon>Bacteria</taxon>
        <taxon>Pseudomonadati</taxon>
        <taxon>Pseudomonadota</taxon>
        <taxon>Alphaproteobacteria</taxon>
        <taxon>Sphingomonadales</taxon>
        <taxon>Sphingomonadaceae</taxon>
        <taxon>Sphingobium</taxon>
    </lineage>
</organism>
<keyword evidence="2" id="KW-0121">Carboxypeptidase</keyword>
<comment type="caution">
    <text evidence="2">The sequence shown here is derived from an EMBL/GenBank/DDBJ whole genome shotgun (WGS) entry which is preliminary data.</text>
</comment>
<evidence type="ECO:0000259" key="1">
    <source>
        <dbReference type="Pfam" id="PF02557"/>
    </source>
</evidence>
<dbReference type="PANTHER" id="PTHR34385:SF1">
    <property type="entry name" value="PEPTIDOGLYCAN L-ALANYL-D-GLUTAMATE ENDOPEPTIDASE CWLK"/>
    <property type="match status" value="1"/>
</dbReference>
<dbReference type="EMBL" id="JACIJC010000001">
    <property type="protein sequence ID" value="MBB5684360.1"/>
    <property type="molecule type" value="Genomic_DNA"/>
</dbReference>
<dbReference type="AlphaFoldDB" id="A0A7W9AEX8"/>
<dbReference type="CDD" id="cd14852">
    <property type="entry name" value="LD-carboxypeptidase"/>
    <property type="match status" value="1"/>
</dbReference>
<evidence type="ECO:0000313" key="2">
    <source>
        <dbReference type="EMBL" id="MBB5684360.1"/>
    </source>
</evidence>
<dbReference type="InterPro" id="IPR003709">
    <property type="entry name" value="VanY-like_core_dom"/>
</dbReference>
<feature type="domain" description="D-alanyl-D-alanine carboxypeptidase-like core" evidence="1">
    <location>
        <begin position="100"/>
        <end position="231"/>
    </location>
</feature>
<dbReference type="InterPro" id="IPR052179">
    <property type="entry name" value="DD-CPase-like"/>
</dbReference>
<dbReference type="PANTHER" id="PTHR34385">
    <property type="entry name" value="D-ALANYL-D-ALANINE CARBOXYPEPTIDASE"/>
    <property type="match status" value="1"/>
</dbReference>
<dbReference type="Proteomes" id="UP000549617">
    <property type="component" value="Unassembled WGS sequence"/>
</dbReference>
<keyword evidence="2" id="KW-0645">Protease</keyword>
<dbReference type="Gene3D" id="3.30.1380.10">
    <property type="match status" value="1"/>
</dbReference>
<sequence>MRAIPILGLSLVLGVAGGSGYALLFPSPVPKAVTVPIPAARPKTMASPTKTPVLCQGQKLQPPPVSPDGRLMNHFPYAEATPAELVDPPKNFGGAGCPSIHRDMLVPLNQMIAAAIKDDKAVGQAIMGVSCYRSIPRQADLFCRGDRIAKRGYAGQARWVAPPGYSEHSTGLTIDFGSRGTPKCHAETCFKDTRAGQWIARNARRYGFEMSFPQGNRQGVSPEPWHFRFVGTDHARAVFNAARRAN</sequence>
<dbReference type="GO" id="GO:0009002">
    <property type="term" value="F:serine-type D-Ala-D-Ala carboxypeptidase activity"/>
    <property type="evidence" value="ECO:0007669"/>
    <property type="project" value="UniProtKB-EC"/>
</dbReference>
<keyword evidence="2" id="KW-0378">Hydrolase</keyword>
<proteinExistence type="predicted"/>
<protein>
    <submittedName>
        <fullName evidence="2">D-alanyl-D-alanine carboxypeptidase</fullName>
        <ecNumber evidence="2">3.4.16.4</ecNumber>
    </submittedName>
</protein>
<dbReference type="InterPro" id="IPR009045">
    <property type="entry name" value="Zn_M74/Hedgehog-like"/>
</dbReference>
<keyword evidence="3" id="KW-1185">Reference proteome</keyword>
<reference evidence="2 3" key="1">
    <citation type="submission" date="2020-08" db="EMBL/GenBank/DDBJ databases">
        <title>Genomic Encyclopedia of Type Strains, Phase IV (KMG-IV): sequencing the most valuable type-strain genomes for metagenomic binning, comparative biology and taxonomic classification.</title>
        <authorList>
            <person name="Goeker M."/>
        </authorList>
    </citation>
    <scope>NUCLEOTIDE SEQUENCE [LARGE SCALE GENOMIC DNA]</scope>
    <source>
        <strain evidence="2 3">DSM 25079</strain>
    </source>
</reference>
<gene>
    <name evidence="2" type="ORF">FHS49_000351</name>
</gene>
<evidence type="ECO:0000313" key="3">
    <source>
        <dbReference type="Proteomes" id="UP000549617"/>
    </source>
</evidence>
<name>A0A7W9AEX8_9SPHN</name>
<dbReference type="InterPro" id="IPR058193">
    <property type="entry name" value="VanY/YodJ_core_dom"/>
</dbReference>
<dbReference type="EC" id="3.4.16.4" evidence="2"/>
<dbReference type="Pfam" id="PF02557">
    <property type="entry name" value="VanY"/>
    <property type="match status" value="1"/>
</dbReference>
<dbReference type="GO" id="GO:0006508">
    <property type="term" value="P:proteolysis"/>
    <property type="evidence" value="ECO:0007669"/>
    <property type="project" value="InterPro"/>
</dbReference>
<dbReference type="RefSeq" id="WP_184014592.1">
    <property type="nucleotide sequence ID" value="NZ_JACIJC010000001.1"/>
</dbReference>
<accession>A0A7W9AEX8</accession>